<evidence type="ECO:0000313" key="2">
    <source>
        <dbReference type="EMBL" id="MBA0671539.1"/>
    </source>
</evidence>
<feature type="coiled-coil region" evidence="1">
    <location>
        <begin position="52"/>
        <end position="186"/>
    </location>
</feature>
<keyword evidence="1" id="KW-0175">Coiled coil</keyword>
<reference evidence="2 3" key="1">
    <citation type="journal article" date="2019" name="Genome Biol. Evol.">
        <title>Insights into the evolution of the New World diploid cottons (Gossypium, subgenus Houzingenia) based on genome sequencing.</title>
        <authorList>
            <person name="Grover C.E."/>
            <person name="Arick M.A. 2nd"/>
            <person name="Thrash A."/>
            <person name="Conover J.L."/>
            <person name="Sanders W.S."/>
            <person name="Peterson D.G."/>
            <person name="Frelichowski J.E."/>
            <person name="Scheffler J.A."/>
            <person name="Scheffler B.E."/>
            <person name="Wendel J.F."/>
        </authorList>
    </citation>
    <scope>NUCLEOTIDE SEQUENCE [LARGE SCALE GENOMIC DNA]</scope>
    <source>
        <strain evidence="2">57</strain>
        <tissue evidence="2">Leaf</tissue>
    </source>
</reference>
<comment type="caution">
    <text evidence="2">The sequence shown here is derived from an EMBL/GenBank/DDBJ whole genome shotgun (WGS) entry which is preliminary data.</text>
</comment>
<accession>A0A7J8WA59</accession>
<dbReference type="Proteomes" id="UP000593573">
    <property type="component" value="Unassembled WGS sequence"/>
</dbReference>
<dbReference type="PANTHER" id="PTHR48200:SF1">
    <property type="entry name" value="AMINOTRANSFERASE-LIKE PLANT MOBILE DOMAIN-CONTAINING PROTEIN"/>
    <property type="match status" value="1"/>
</dbReference>
<evidence type="ECO:0000256" key="1">
    <source>
        <dbReference type="SAM" id="Coils"/>
    </source>
</evidence>
<name>A0A7J8WA59_9ROSI</name>
<gene>
    <name evidence="2" type="ORF">Goklo_007406</name>
</gene>
<dbReference type="EMBL" id="JABFAB010241243">
    <property type="protein sequence ID" value="MBA0671539.1"/>
    <property type="molecule type" value="Genomic_DNA"/>
</dbReference>
<dbReference type="AlphaFoldDB" id="A0A7J8WA59"/>
<protein>
    <submittedName>
        <fullName evidence="2">Uncharacterized protein</fullName>
    </submittedName>
</protein>
<sequence length="189" mass="22115">MKILTVGPTMTPEYSQWRDQRVNDNIPASNPETARSLEEHLQVLPSEIEIIKQEFEKRSLEIGKKVEQLEEEKMQLGLDLDIQRLEADKLRKGKNKVEEDLDSLKTDYKKLRRSIRTAGLVCQNEKTKLNARVTELERLLHQYRSRNSTVELKASLDKIEELKGQVRELEDALQNSEFRIELLERSSEQ</sequence>
<dbReference type="PANTHER" id="PTHR48200">
    <property type="entry name" value="PROTEIN, PUTATIVE-RELATED"/>
    <property type="match status" value="1"/>
</dbReference>
<evidence type="ECO:0000313" key="3">
    <source>
        <dbReference type="Proteomes" id="UP000593573"/>
    </source>
</evidence>
<feature type="non-terminal residue" evidence="2">
    <location>
        <position position="189"/>
    </location>
</feature>
<dbReference type="OrthoDB" id="994892at2759"/>
<proteinExistence type="predicted"/>
<organism evidence="2 3">
    <name type="scientific">Gossypium klotzschianum</name>
    <dbReference type="NCBI Taxonomy" id="34286"/>
    <lineage>
        <taxon>Eukaryota</taxon>
        <taxon>Viridiplantae</taxon>
        <taxon>Streptophyta</taxon>
        <taxon>Embryophyta</taxon>
        <taxon>Tracheophyta</taxon>
        <taxon>Spermatophyta</taxon>
        <taxon>Magnoliopsida</taxon>
        <taxon>eudicotyledons</taxon>
        <taxon>Gunneridae</taxon>
        <taxon>Pentapetalae</taxon>
        <taxon>rosids</taxon>
        <taxon>malvids</taxon>
        <taxon>Malvales</taxon>
        <taxon>Malvaceae</taxon>
        <taxon>Malvoideae</taxon>
        <taxon>Gossypium</taxon>
    </lineage>
</organism>
<keyword evidence="3" id="KW-1185">Reference proteome</keyword>